<gene>
    <name evidence="2" type="ORF">H9804_04875</name>
</gene>
<name>A0A9D2KCR8_9BACT</name>
<evidence type="ECO:0000256" key="1">
    <source>
        <dbReference type="SAM" id="SignalP"/>
    </source>
</evidence>
<feature type="chain" id="PRO_5039248444" description="NosL" evidence="1">
    <location>
        <begin position="20"/>
        <end position="160"/>
    </location>
</feature>
<keyword evidence="1" id="KW-0732">Signal</keyword>
<evidence type="ECO:0000313" key="3">
    <source>
        <dbReference type="Proteomes" id="UP000824176"/>
    </source>
</evidence>
<feature type="signal peptide" evidence="1">
    <location>
        <begin position="1"/>
        <end position="19"/>
    </location>
</feature>
<organism evidence="2 3">
    <name type="scientific">Candidatus Mucispirillum faecigallinarum</name>
    <dbReference type="NCBI Taxonomy" id="2838699"/>
    <lineage>
        <taxon>Bacteria</taxon>
        <taxon>Pseudomonadati</taxon>
        <taxon>Deferribacterota</taxon>
        <taxon>Deferribacteres</taxon>
        <taxon>Deferribacterales</taxon>
        <taxon>Mucispirillaceae</taxon>
        <taxon>Mucispirillum</taxon>
    </lineage>
</organism>
<dbReference type="EMBL" id="DXAQ01000077">
    <property type="protein sequence ID" value="HIZ89258.1"/>
    <property type="molecule type" value="Genomic_DNA"/>
</dbReference>
<dbReference type="PANTHER" id="PTHR41247">
    <property type="entry name" value="HTH-TYPE TRANSCRIPTIONAL REPRESSOR YCNK"/>
    <property type="match status" value="1"/>
</dbReference>
<sequence>MKKFSVILFSVLLSVMVFGCNKTVNTEPKKVTYDRDLCERCKMQLVDRYHSAQIVNPEDGKSYPFDDLGCAVLWFDETTPAWKDKALIYITDGKDGSWVEHKNAYYAEGYNTPMSFGIAAFNSKDKLDEGKTLITYEQARDIIRNIKIQRSHNKNGSMQN</sequence>
<dbReference type="Proteomes" id="UP000824176">
    <property type="component" value="Unassembled WGS sequence"/>
</dbReference>
<reference evidence="2" key="2">
    <citation type="submission" date="2021-04" db="EMBL/GenBank/DDBJ databases">
        <authorList>
            <person name="Gilroy R."/>
        </authorList>
    </citation>
    <scope>NUCLEOTIDE SEQUENCE</scope>
    <source>
        <strain evidence="2">ChiW4-1371</strain>
    </source>
</reference>
<protein>
    <recommendedName>
        <fullName evidence="4">NosL</fullName>
    </recommendedName>
</protein>
<reference evidence="2" key="1">
    <citation type="journal article" date="2021" name="PeerJ">
        <title>Extensive microbial diversity within the chicken gut microbiome revealed by metagenomics and culture.</title>
        <authorList>
            <person name="Gilroy R."/>
            <person name="Ravi A."/>
            <person name="Getino M."/>
            <person name="Pursley I."/>
            <person name="Horton D.L."/>
            <person name="Alikhan N.F."/>
            <person name="Baker D."/>
            <person name="Gharbi K."/>
            <person name="Hall N."/>
            <person name="Watson M."/>
            <person name="Adriaenssens E.M."/>
            <person name="Foster-Nyarko E."/>
            <person name="Jarju S."/>
            <person name="Secka A."/>
            <person name="Antonio M."/>
            <person name="Oren A."/>
            <person name="Chaudhuri R.R."/>
            <person name="La Ragione R."/>
            <person name="Hildebrand F."/>
            <person name="Pallen M.J."/>
        </authorList>
    </citation>
    <scope>NUCLEOTIDE SEQUENCE</scope>
    <source>
        <strain evidence="2">ChiW4-1371</strain>
    </source>
</reference>
<dbReference type="AlphaFoldDB" id="A0A9D2KCR8"/>
<proteinExistence type="predicted"/>
<accession>A0A9D2KCR8</accession>
<dbReference type="PANTHER" id="PTHR41247:SF1">
    <property type="entry name" value="HTH-TYPE TRANSCRIPTIONAL REPRESSOR YCNK"/>
    <property type="match status" value="1"/>
</dbReference>
<dbReference type="InterPro" id="IPR008719">
    <property type="entry name" value="N2O_reductase_NosL"/>
</dbReference>
<dbReference type="PROSITE" id="PS51257">
    <property type="entry name" value="PROKAR_LIPOPROTEIN"/>
    <property type="match status" value="1"/>
</dbReference>
<dbReference type="SUPFAM" id="SSF160387">
    <property type="entry name" value="NosL/MerB-like"/>
    <property type="match status" value="1"/>
</dbReference>
<comment type="caution">
    <text evidence="2">The sequence shown here is derived from an EMBL/GenBank/DDBJ whole genome shotgun (WGS) entry which is preliminary data.</text>
</comment>
<evidence type="ECO:0000313" key="2">
    <source>
        <dbReference type="EMBL" id="HIZ89258.1"/>
    </source>
</evidence>
<evidence type="ECO:0008006" key="4">
    <source>
        <dbReference type="Google" id="ProtNLM"/>
    </source>
</evidence>